<keyword evidence="2" id="KW-1185">Reference proteome</keyword>
<protein>
    <submittedName>
        <fullName evidence="1">Uncharacterized protein</fullName>
    </submittedName>
</protein>
<proteinExistence type="predicted"/>
<dbReference type="Proteomes" id="UP001060085">
    <property type="component" value="Linkage Group LG07"/>
</dbReference>
<name>A0ACB9ZZ53_CATRO</name>
<organism evidence="1 2">
    <name type="scientific">Catharanthus roseus</name>
    <name type="common">Madagascar periwinkle</name>
    <name type="synonym">Vinca rosea</name>
    <dbReference type="NCBI Taxonomy" id="4058"/>
    <lineage>
        <taxon>Eukaryota</taxon>
        <taxon>Viridiplantae</taxon>
        <taxon>Streptophyta</taxon>
        <taxon>Embryophyta</taxon>
        <taxon>Tracheophyta</taxon>
        <taxon>Spermatophyta</taxon>
        <taxon>Magnoliopsida</taxon>
        <taxon>eudicotyledons</taxon>
        <taxon>Gunneridae</taxon>
        <taxon>Pentapetalae</taxon>
        <taxon>asterids</taxon>
        <taxon>lamiids</taxon>
        <taxon>Gentianales</taxon>
        <taxon>Apocynaceae</taxon>
        <taxon>Rauvolfioideae</taxon>
        <taxon>Vinceae</taxon>
        <taxon>Catharanthinae</taxon>
        <taxon>Catharanthus</taxon>
    </lineage>
</organism>
<comment type="caution">
    <text evidence="1">The sequence shown here is derived from an EMBL/GenBank/DDBJ whole genome shotgun (WGS) entry which is preliminary data.</text>
</comment>
<evidence type="ECO:0000313" key="2">
    <source>
        <dbReference type="Proteomes" id="UP001060085"/>
    </source>
</evidence>
<evidence type="ECO:0000313" key="1">
    <source>
        <dbReference type="EMBL" id="KAI5653938.1"/>
    </source>
</evidence>
<accession>A0ACB9ZZ53</accession>
<sequence length="130" mass="14658">MELKLGPRTRARMKKLKASNGNEDNGMFLIGSLLEFLNFKILNRGSSREEGDPWEEVDSKLHSKCIYIKVVLEQPPIEGFIMSMEGQFPTQSHQEGTSDPSRMNLNETFSFVESSMCGLSVSGCLRFYVA</sequence>
<gene>
    <name evidence="1" type="ORF">M9H77_31125</name>
</gene>
<reference evidence="2" key="1">
    <citation type="journal article" date="2023" name="Nat. Plants">
        <title>Single-cell RNA sequencing provides a high-resolution roadmap for understanding the multicellular compartmentation of specialized metabolism.</title>
        <authorList>
            <person name="Sun S."/>
            <person name="Shen X."/>
            <person name="Li Y."/>
            <person name="Li Y."/>
            <person name="Wang S."/>
            <person name="Li R."/>
            <person name="Zhang H."/>
            <person name="Shen G."/>
            <person name="Guo B."/>
            <person name="Wei J."/>
            <person name="Xu J."/>
            <person name="St-Pierre B."/>
            <person name="Chen S."/>
            <person name="Sun C."/>
        </authorList>
    </citation>
    <scope>NUCLEOTIDE SEQUENCE [LARGE SCALE GENOMIC DNA]</scope>
</reference>
<dbReference type="EMBL" id="CM044707">
    <property type="protein sequence ID" value="KAI5653938.1"/>
    <property type="molecule type" value="Genomic_DNA"/>
</dbReference>